<comment type="caution">
    <text evidence="1">The sequence shown here is derived from an EMBL/GenBank/DDBJ whole genome shotgun (WGS) entry which is preliminary data.</text>
</comment>
<evidence type="ECO:0000313" key="2">
    <source>
        <dbReference type="Proteomes" id="UP000308121"/>
    </source>
</evidence>
<dbReference type="Gene3D" id="3.30.450.40">
    <property type="match status" value="1"/>
</dbReference>
<proteinExistence type="predicted"/>
<sequence length="153" mass="16462">MSASAELDPLSAVLDAYAAEATVRVGVPTECSIILRDHQLLDQVASSSERAARCDRAEVETAEGPCVLAIQQLRGELVPDVLAETRWPAWRAAAADAGFRSAAALPGQVDADTTIALNLYSDAVDPWDRDVLVRMDRFVQEVAEAIRTRGLTV</sequence>
<organism evidence="1 2">
    <name type="scientific">Cellulomonas hominis</name>
    <dbReference type="NCBI Taxonomy" id="156981"/>
    <lineage>
        <taxon>Bacteria</taxon>
        <taxon>Bacillati</taxon>
        <taxon>Actinomycetota</taxon>
        <taxon>Actinomycetes</taxon>
        <taxon>Micrococcales</taxon>
        <taxon>Cellulomonadaceae</taxon>
        <taxon>Cellulomonas</taxon>
    </lineage>
</organism>
<dbReference type="Proteomes" id="UP000308121">
    <property type="component" value="Unassembled WGS sequence"/>
</dbReference>
<dbReference type="InterPro" id="IPR029016">
    <property type="entry name" value="GAF-like_dom_sf"/>
</dbReference>
<protein>
    <recommendedName>
        <fullName evidence="3">GAF domain-containing protein</fullName>
    </recommendedName>
</protein>
<reference evidence="1 2" key="1">
    <citation type="submission" date="2019-05" db="EMBL/GenBank/DDBJ databases">
        <title>Genome sequence of Cellulomonas hominis strain CS1.</title>
        <authorList>
            <person name="Belmont J."/>
            <person name="Maclea K.S."/>
        </authorList>
    </citation>
    <scope>NUCLEOTIDE SEQUENCE [LARGE SCALE GENOMIC DNA]</scope>
    <source>
        <strain evidence="1 2">CS1</strain>
    </source>
</reference>
<evidence type="ECO:0008006" key="3">
    <source>
        <dbReference type="Google" id="ProtNLM"/>
    </source>
</evidence>
<dbReference type="EMBL" id="SZYE01000070">
    <property type="protein sequence ID" value="TKR23636.1"/>
    <property type="molecule type" value="Genomic_DNA"/>
</dbReference>
<dbReference type="SUPFAM" id="SSF55781">
    <property type="entry name" value="GAF domain-like"/>
    <property type="match status" value="1"/>
</dbReference>
<accession>A0A7Z8K057</accession>
<gene>
    <name evidence="1" type="ORF">FA014_10130</name>
</gene>
<dbReference type="AlphaFoldDB" id="A0A7Z8K057"/>
<dbReference type="RefSeq" id="WP_154729567.1">
    <property type="nucleotide sequence ID" value="NZ_SZYE01000070.1"/>
</dbReference>
<dbReference type="OrthoDB" id="3688893at2"/>
<evidence type="ECO:0000313" key="1">
    <source>
        <dbReference type="EMBL" id="TKR23636.1"/>
    </source>
</evidence>
<name>A0A7Z8K057_9CELL</name>